<dbReference type="OrthoDB" id="10012704at2759"/>
<dbReference type="InterPro" id="IPR022158">
    <property type="entry name" value="Inositol_phosphatase"/>
</dbReference>
<feature type="compositionally biased region" description="Low complexity" evidence="2">
    <location>
        <begin position="44"/>
        <end position="54"/>
    </location>
</feature>
<dbReference type="EMBL" id="JAFJMO010000004">
    <property type="protein sequence ID" value="KAJ8279448.1"/>
    <property type="molecule type" value="Genomic_DNA"/>
</dbReference>
<gene>
    <name evidence="4" type="ORF">COCON_G00065140</name>
</gene>
<name>A0A9Q1DS49_CONCO</name>
<dbReference type="PANTHER" id="PTHR31108">
    <property type="entry name" value="TUMOR PROTEIN P63-REGULATED GENE 1-LIKE PROTEIN"/>
    <property type="match status" value="1"/>
</dbReference>
<organism evidence="4 5">
    <name type="scientific">Conger conger</name>
    <name type="common">Conger eel</name>
    <name type="synonym">Muraena conger</name>
    <dbReference type="NCBI Taxonomy" id="82655"/>
    <lineage>
        <taxon>Eukaryota</taxon>
        <taxon>Metazoa</taxon>
        <taxon>Chordata</taxon>
        <taxon>Craniata</taxon>
        <taxon>Vertebrata</taxon>
        <taxon>Euteleostomi</taxon>
        <taxon>Actinopterygii</taxon>
        <taxon>Neopterygii</taxon>
        <taxon>Teleostei</taxon>
        <taxon>Anguilliformes</taxon>
        <taxon>Congridae</taxon>
        <taxon>Conger</taxon>
    </lineage>
</organism>
<reference evidence="4" key="1">
    <citation type="journal article" date="2023" name="Science">
        <title>Genome structures resolve the early diversification of teleost fishes.</title>
        <authorList>
            <person name="Parey E."/>
            <person name="Louis A."/>
            <person name="Montfort J."/>
            <person name="Bouchez O."/>
            <person name="Roques C."/>
            <person name="Iampietro C."/>
            <person name="Lluch J."/>
            <person name="Castinel A."/>
            <person name="Donnadieu C."/>
            <person name="Desvignes T."/>
            <person name="Floi Bucao C."/>
            <person name="Jouanno E."/>
            <person name="Wen M."/>
            <person name="Mejri S."/>
            <person name="Dirks R."/>
            <person name="Jansen H."/>
            <person name="Henkel C."/>
            <person name="Chen W.J."/>
            <person name="Zahm M."/>
            <person name="Cabau C."/>
            <person name="Klopp C."/>
            <person name="Thompson A.W."/>
            <person name="Robinson-Rechavi M."/>
            <person name="Braasch I."/>
            <person name="Lecointre G."/>
            <person name="Bobe J."/>
            <person name="Postlethwait J.H."/>
            <person name="Berthelot C."/>
            <person name="Roest Crollius H."/>
            <person name="Guiguen Y."/>
        </authorList>
    </citation>
    <scope>NUCLEOTIDE SEQUENCE</scope>
    <source>
        <strain evidence="4">Concon-B</strain>
    </source>
</reference>
<dbReference type="GO" id="GO:0005737">
    <property type="term" value="C:cytoplasm"/>
    <property type="evidence" value="ECO:0007669"/>
    <property type="project" value="TreeGrafter"/>
</dbReference>
<comment type="caution">
    <text evidence="4">The sequence shown here is derived from an EMBL/GenBank/DDBJ whole genome shotgun (WGS) entry which is preliminary data.</text>
</comment>
<dbReference type="AlphaFoldDB" id="A0A9Q1DS49"/>
<evidence type="ECO:0000259" key="3">
    <source>
        <dbReference type="PROSITE" id="PS51791"/>
    </source>
</evidence>
<evidence type="ECO:0000256" key="1">
    <source>
        <dbReference type="ARBA" id="ARBA00009163"/>
    </source>
</evidence>
<sequence>MWRQGETLQKTTLVVDLPNHKHTLSQSRMSEGESALKAVELVEQSESSDQESQSTAHLPTPEEEPVKQPSKPAQAPLPSGPGPEARGSRWRSAVNQFKLRRFFVLRPGTLDHAIEDLKSTVSQDENGSILSIWLLAEVDHWNNERERVVLITENTLFICKYDFMMLACEQIQKVPLNAVDRIVHGGFSFPPHSLLSREGEGLRIYWDRQREPNLTSRWNPFALDYPYFTFTHHPVRSVDDKFSPLCELGNFREQLTQAAQAAHKREPIPGKANGVVVLDQPILIEAYVGLMSFIGNQNKLGYSLARGNIGF</sequence>
<evidence type="ECO:0000256" key="2">
    <source>
        <dbReference type="SAM" id="MobiDB-lite"/>
    </source>
</evidence>
<comment type="similarity">
    <text evidence="1">Belongs to the TPRG1 family.</text>
</comment>
<dbReference type="Pfam" id="PF12456">
    <property type="entry name" value="hSac2"/>
    <property type="match status" value="1"/>
</dbReference>
<protein>
    <recommendedName>
        <fullName evidence="3">HSac2 domain-containing protein</fullName>
    </recommendedName>
</protein>
<feature type="region of interest" description="Disordered" evidence="2">
    <location>
        <begin position="23"/>
        <end position="90"/>
    </location>
</feature>
<feature type="domain" description="HSac2" evidence="3">
    <location>
        <begin position="104"/>
        <end position="284"/>
    </location>
</feature>
<evidence type="ECO:0000313" key="4">
    <source>
        <dbReference type="EMBL" id="KAJ8279448.1"/>
    </source>
</evidence>
<evidence type="ECO:0000313" key="5">
    <source>
        <dbReference type="Proteomes" id="UP001152803"/>
    </source>
</evidence>
<dbReference type="PANTHER" id="PTHR31108:SF6">
    <property type="entry name" value="TUMOR PROTEIN P63-REGULATED GENE 1 PROTEIN"/>
    <property type="match status" value="1"/>
</dbReference>
<proteinExistence type="inferred from homology"/>
<dbReference type="Proteomes" id="UP001152803">
    <property type="component" value="Unassembled WGS sequence"/>
</dbReference>
<accession>A0A9Q1DS49</accession>
<keyword evidence="5" id="KW-1185">Reference proteome</keyword>
<dbReference type="InterPro" id="IPR034753">
    <property type="entry name" value="hSac2"/>
</dbReference>
<dbReference type="PROSITE" id="PS51791">
    <property type="entry name" value="HSAC2"/>
    <property type="match status" value="1"/>
</dbReference>
<dbReference type="InterPro" id="IPR040242">
    <property type="entry name" value="TPRG1-like"/>
</dbReference>